<dbReference type="EMBL" id="FRAP01000004">
    <property type="protein sequence ID" value="SHK29892.1"/>
    <property type="molecule type" value="Genomic_DNA"/>
</dbReference>
<evidence type="ECO:0000313" key="8">
    <source>
        <dbReference type="EMBL" id="SHL54255.1"/>
    </source>
</evidence>
<evidence type="ECO:0000313" key="7">
    <source>
        <dbReference type="EMBL" id="SHL53863.1"/>
    </source>
</evidence>
<evidence type="ECO:0000313" key="11">
    <source>
        <dbReference type="Proteomes" id="UP000184363"/>
    </source>
</evidence>
<evidence type="ECO:0000313" key="4">
    <source>
        <dbReference type="EMBL" id="SHL51750.1"/>
    </source>
</evidence>
<dbReference type="EMBL" id="FRAP01000042">
    <property type="protein sequence ID" value="SHL54627.1"/>
    <property type="molecule type" value="Genomic_DNA"/>
</dbReference>
<evidence type="ECO:0000313" key="10">
    <source>
        <dbReference type="EMBL" id="SHL54627.1"/>
    </source>
</evidence>
<evidence type="ECO:0000313" key="2">
    <source>
        <dbReference type="EMBL" id="SHK71010.1"/>
    </source>
</evidence>
<dbReference type="Proteomes" id="UP000184363">
    <property type="component" value="Unassembled WGS sequence"/>
</dbReference>
<name>A0A1M7B9T6_PSETH</name>
<evidence type="ECO:0000313" key="5">
    <source>
        <dbReference type="EMBL" id="SHL52475.1"/>
    </source>
</evidence>
<evidence type="ECO:0000313" key="9">
    <source>
        <dbReference type="EMBL" id="SHL54588.1"/>
    </source>
</evidence>
<dbReference type="EMBL" id="FRAP01000035">
    <property type="protein sequence ID" value="SHL52813.1"/>
    <property type="molecule type" value="Genomic_DNA"/>
</dbReference>
<keyword evidence="11" id="KW-1185">Reference proteome</keyword>
<dbReference type="EMBL" id="FRAP01000031">
    <property type="protein sequence ID" value="SHL48868.1"/>
    <property type="molecule type" value="Genomic_DNA"/>
</dbReference>
<dbReference type="InterPro" id="IPR036388">
    <property type="entry name" value="WH-like_DNA-bd_sf"/>
</dbReference>
<accession>A0A1M7B9T6</accession>
<dbReference type="AlphaFoldDB" id="A0A1M7B9T6"/>
<dbReference type="EMBL" id="FRAP01000034">
    <property type="protein sequence ID" value="SHL52475.1"/>
    <property type="molecule type" value="Genomic_DNA"/>
</dbReference>
<dbReference type="Gene3D" id="1.10.10.10">
    <property type="entry name" value="Winged helix-like DNA-binding domain superfamily/Winged helix DNA-binding domain"/>
    <property type="match status" value="1"/>
</dbReference>
<evidence type="ECO:0000313" key="6">
    <source>
        <dbReference type="EMBL" id="SHL52813.1"/>
    </source>
</evidence>
<protein>
    <submittedName>
        <fullName evidence="4">Uncharacterized protein</fullName>
    </submittedName>
</protein>
<evidence type="ECO:0000313" key="1">
    <source>
        <dbReference type="EMBL" id="SHK29892.1"/>
    </source>
</evidence>
<reference evidence="4 11" key="1">
    <citation type="submission" date="2016-11" db="EMBL/GenBank/DDBJ databases">
        <authorList>
            <person name="Jaros S."/>
            <person name="Januszkiewicz K."/>
            <person name="Wedrychowicz H."/>
        </authorList>
    </citation>
    <scope>NUCLEOTIDE SEQUENCE [LARGE SCALE GENOMIC DNA]</scope>
    <source>
        <strain evidence="4 11">DSM 43832</strain>
    </source>
</reference>
<dbReference type="EMBL" id="FRAP01000042">
    <property type="protein sequence ID" value="SHL54588.1"/>
    <property type="molecule type" value="Genomic_DNA"/>
</dbReference>
<gene>
    <name evidence="1" type="ORF">SAMN05443637_104289</name>
    <name evidence="2" type="ORF">SAMN05443637_110215</name>
    <name evidence="3" type="ORF">SAMN05443637_13124</name>
    <name evidence="4" type="ORF">SAMN05443637_1341</name>
    <name evidence="5" type="ORF">SAMN05443637_13431</name>
    <name evidence="6" type="ORF">SAMN05443637_1351</name>
    <name evidence="7" type="ORF">SAMN05443637_13616</name>
    <name evidence="8" type="ORF">SAMN05443637_1392</name>
    <name evidence="9" type="ORF">SAMN05443637_1421</name>
    <name evidence="10" type="ORF">SAMN05443637_1423</name>
</gene>
<sequence length="27" mass="3228">MPAPRKFDEETRARAVRLYADRLRDHG</sequence>
<dbReference type="EMBL" id="FRAP01000036">
    <property type="protein sequence ID" value="SHL53863.1"/>
    <property type="molecule type" value="Genomic_DNA"/>
</dbReference>
<feature type="non-terminal residue" evidence="4">
    <location>
        <position position="27"/>
    </location>
</feature>
<proteinExistence type="predicted"/>
<dbReference type="EMBL" id="FRAP01000034">
    <property type="protein sequence ID" value="SHL51750.1"/>
    <property type="molecule type" value="Genomic_DNA"/>
</dbReference>
<dbReference type="EMBL" id="FRAP01000010">
    <property type="protein sequence ID" value="SHK71010.1"/>
    <property type="molecule type" value="Genomic_DNA"/>
</dbReference>
<dbReference type="EMBL" id="FRAP01000039">
    <property type="protein sequence ID" value="SHL54255.1"/>
    <property type="molecule type" value="Genomic_DNA"/>
</dbReference>
<evidence type="ECO:0000313" key="3">
    <source>
        <dbReference type="EMBL" id="SHL48868.1"/>
    </source>
</evidence>
<organism evidence="4 11">
    <name type="scientific">Pseudonocardia thermophila</name>
    <dbReference type="NCBI Taxonomy" id="1848"/>
    <lineage>
        <taxon>Bacteria</taxon>
        <taxon>Bacillati</taxon>
        <taxon>Actinomycetota</taxon>
        <taxon>Actinomycetes</taxon>
        <taxon>Pseudonocardiales</taxon>
        <taxon>Pseudonocardiaceae</taxon>
        <taxon>Pseudonocardia</taxon>
    </lineage>
</organism>